<dbReference type="AlphaFoldDB" id="A0A3N1DB98"/>
<dbReference type="OrthoDB" id="3525427at2"/>
<evidence type="ECO:0000313" key="1">
    <source>
        <dbReference type="EMBL" id="ROO90804.1"/>
    </source>
</evidence>
<comment type="caution">
    <text evidence="1">The sequence shown here is derived from an EMBL/GenBank/DDBJ whole genome shotgun (WGS) entry which is preliminary data.</text>
</comment>
<sequence length="487" mass="52844">MGQSERERAAITLCLDALARRGITTKAEVARRLAGAHGRAGTLKTLSHHGGVTPEFMRDLATAAGLSVTEVFGALGWLPQRELRDTAFTDLAHDATSALRALSEVPDLTAFTAAVPAAPFAAARALLTDPDGQERFEVRLSQIVSGDRYRAGTSAVAEFGLRDRADPLPSRDLERLVLAAGFPHPPRVADAHAAVRWELRARTAAALSDGQEYSWQGDRAHRTWRAAAGTWPAHLLVQDSIVGQQRPVDPHPLGGGDAPGTIVVVGGRESGGQAAALLAEALGWQFVLVRPDIDITPGGRVRRYPKTRAQAWIGVAEHIARRAADGRPWHTVVLLRPDALTHDGAGTHSYAAELLERTPAPILYLRPPTANLHWWVARNAGNHDPGDFPEDVWLDRYTAAYAAVEDLLLRRSRHDDLLLRCPEPARPLLPHVPEAPDEVMDQAARAAWTAARWLTGSGVELRAPRPGVFARWRPALATDPVAFLPRL</sequence>
<evidence type="ECO:0000313" key="2">
    <source>
        <dbReference type="Proteomes" id="UP000272400"/>
    </source>
</evidence>
<accession>A0A3N1DB98</accession>
<organism evidence="1 2">
    <name type="scientific">Actinocorallia herbida</name>
    <dbReference type="NCBI Taxonomy" id="58109"/>
    <lineage>
        <taxon>Bacteria</taxon>
        <taxon>Bacillati</taxon>
        <taxon>Actinomycetota</taxon>
        <taxon>Actinomycetes</taxon>
        <taxon>Streptosporangiales</taxon>
        <taxon>Thermomonosporaceae</taxon>
        <taxon>Actinocorallia</taxon>
    </lineage>
</organism>
<keyword evidence="2" id="KW-1185">Reference proteome</keyword>
<dbReference type="RefSeq" id="WP_123669707.1">
    <property type="nucleotide sequence ID" value="NZ_RJKE01000001.1"/>
</dbReference>
<dbReference type="EMBL" id="RJKE01000001">
    <property type="protein sequence ID" value="ROO90804.1"/>
    <property type="molecule type" value="Genomic_DNA"/>
</dbReference>
<protein>
    <submittedName>
        <fullName evidence="1">Uncharacterized protein</fullName>
    </submittedName>
</protein>
<proteinExistence type="predicted"/>
<gene>
    <name evidence="1" type="ORF">EDD29_8543</name>
</gene>
<dbReference type="Proteomes" id="UP000272400">
    <property type="component" value="Unassembled WGS sequence"/>
</dbReference>
<name>A0A3N1DB98_9ACTN</name>
<reference evidence="1 2" key="1">
    <citation type="submission" date="2018-11" db="EMBL/GenBank/DDBJ databases">
        <title>Sequencing the genomes of 1000 actinobacteria strains.</title>
        <authorList>
            <person name="Klenk H.-P."/>
        </authorList>
    </citation>
    <scope>NUCLEOTIDE SEQUENCE [LARGE SCALE GENOMIC DNA]</scope>
    <source>
        <strain evidence="1 2">DSM 44254</strain>
    </source>
</reference>